<keyword evidence="2 7" id="KW-0699">rRNA-binding</keyword>
<dbReference type="SUPFAM" id="SSF53137">
    <property type="entry name" value="Translational machinery components"/>
    <property type="match status" value="1"/>
</dbReference>
<evidence type="ECO:0000256" key="5">
    <source>
        <dbReference type="ARBA" id="ARBA00023274"/>
    </source>
</evidence>
<evidence type="ECO:0000256" key="3">
    <source>
        <dbReference type="ARBA" id="ARBA00022884"/>
    </source>
</evidence>
<keyword evidence="3 7" id="KW-0694">RNA-binding</keyword>
<evidence type="ECO:0000313" key="9">
    <source>
        <dbReference type="Proteomes" id="UP000229390"/>
    </source>
</evidence>
<dbReference type="InterPro" id="IPR004389">
    <property type="entry name" value="Ribosomal_uL18_bac-type"/>
</dbReference>
<dbReference type="HAMAP" id="MF_01337_B">
    <property type="entry name" value="Ribosomal_uL18_B"/>
    <property type="match status" value="1"/>
</dbReference>
<dbReference type="PANTHER" id="PTHR12899">
    <property type="entry name" value="39S RIBOSOMAL PROTEIN L18, MITOCHONDRIAL"/>
    <property type="match status" value="1"/>
</dbReference>
<reference evidence="9" key="1">
    <citation type="submission" date="2017-09" db="EMBL/GenBank/DDBJ databases">
        <title>Depth-based differentiation of microbial function through sediment-hosted aquifers and enrichment of novel symbionts in the deep terrestrial subsurface.</title>
        <authorList>
            <person name="Probst A.J."/>
            <person name="Ladd B."/>
            <person name="Jarett J.K."/>
            <person name="Geller-Mcgrath D.E."/>
            <person name="Sieber C.M.K."/>
            <person name="Emerson J.B."/>
            <person name="Anantharaman K."/>
            <person name="Thomas B.C."/>
            <person name="Malmstrom R."/>
            <person name="Stieglmeier M."/>
            <person name="Klingl A."/>
            <person name="Woyke T."/>
            <person name="Ryan C.M."/>
            <person name="Banfield J.F."/>
        </authorList>
    </citation>
    <scope>NUCLEOTIDE SEQUENCE [LARGE SCALE GENOMIC DNA]</scope>
</reference>
<dbReference type="Proteomes" id="UP000229390">
    <property type="component" value="Unassembled WGS sequence"/>
</dbReference>
<evidence type="ECO:0000256" key="6">
    <source>
        <dbReference type="ARBA" id="ARBA00035197"/>
    </source>
</evidence>
<dbReference type="Pfam" id="PF00861">
    <property type="entry name" value="Ribosomal_L18p"/>
    <property type="match status" value="1"/>
</dbReference>
<evidence type="ECO:0000256" key="1">
    <source>
        <dbReference type="ARBA" id="ARBA00007116"/>
    </source>
</evidence>
<comment type="function">
    <text evidence="7">This is one of the proteins that bind and probably mediate the attachment of the 5S RNA into the large ribosomal subunit, where it forms part of the central protuberance.</text>
</comment>
<comment type="subunit">
    <text evidence="7">Part of the 50S ribosomal subunit; part of the 5S rRNA/L5/L18/L25 subcomplex. Contacts the 5S and 23S rRNAs.</text>
</comment>
<accession>A0A2M6T0E6</accession>
<dbReference type="FunFam" id="3.30.420.100:FF:000001">
    <property type="entry name" value="50S ribosomal protein L18"/>
    <property type="match status" value="1"/>
</dbReference>
<dbReference type="EMBL" id="PEYE01000036">
    <property type="protein sequence ID" value="PIS38707.1"/>
    <property type="molecule type" value="Genomic_DNA"/>
</dbReference>
<dbReference type="GO" id="GO:0006412">
    <property type="term" value="P:translation"/>
    <property type="evidence" value="ECO:0007669"/>
    <property type="project" value="UniProtKB-UniRule"/>
</dbReference>
<dbReference type="GO" id="GO:0008097">
    <property type="term" value="F:5S rRNA binding"/>
    <property type="evidence" value="ECO:0007669"/>
    <property type="project" value="TreeGrafter"/>
</dbReference>
<dbReference type="Gene3D" id="3.30.420.100">
    <property type="match status" value="1"/>
</dbReference>
<dbReference type="AlphaFoldDB" id="A0A2M6T0E6"/>
<evidence type="ECO:0000256" key="7">
    <source>
        <dbReference type="HAMAP-Rule" id="MF_01337"/>
    </source>
</evidence>
<gene>
    <name evidence="7" type="primary">rplR</name>
    <name evidence="8" type="ORF">COT34_02160</name>
</gene>
<dbReference type="NCBIfam" id="TIGR00060">
    <property type="entry name" value="L18_bact"/>
    <property type="match status" value="1"/>
</dbReference>
<dbReference type="GO" id="GO:0003735">
    <property type="term" value="F:structural constituent of ribosome"/>
    <property type="evidence" value="ECO:0007669"/>
    <property type="project" value="InterPro"/>
</dbReference>
<dbReference type="GO" id="GO:0022625">
    <property type="term" value="C:cytosolic large ribosomal subunit"/>
    <property type="evidence" value="ECO:0007669"/>
    <property type="project" value="TreeGrafter"/>
</dbReference>
<protein>
    <recommendedName>
        <fullName evidence="6 7">Large ribosomal subunit protein uL18</fullName>
    </recommendedName>
</protein>
<dbReference type="InterPro" id="IPR057268">
    <property type="entry name" value="Ribosomal_L18"/>
</dbReference>
<organism evidence="8 9">
    <name type="scientific">Candidatus Nealsonbacteria bacterium CG08_land_8_20_14_0_20_43_11</name>
    <dbReference type="NCBI Taxonomy" id="1974706"/>
    <lineage>
        <taxon>Bacteria</taxon>
        <taxon>Candidatus Nealsoniibacteriota</taxon>
    </lineage>
</organism>
<sequence>MRKKIKIETRKEKRERRHRRVRAKIFGTEKKPRFCVFRSASHIYAQLIDDEKGRTLIAASDREIKKTDKKDKKTIAGETGKLIAERAIKAKIEKVVFDRGGYLYHGRLKSLADGAREAGLKF</sequence>
<comment type="caution">
    <text evidence="8">The sequence shown here is derived from an EMBL/GenBank/DDBJ whole genome shotgun (WGS) entry which is preliminary data.</text>
</comment>
<dbReference type="PANTHER" id="PTHR12899:SF3">
    <property type="entry name" value="LARGE RIBOSOMAL SUBUNIT PROTEIN UL18M"/>
    <property type="match status" value="1"/>
</dbReference>
<comment type="similarity">
    <text evidence="1 7">Belongs to the universal ribosomal protein uL18 family.</text>
</comment>
<keyword evidence="4 7" id="KW-0689">Ribosomal protein</keyword>
<keyword evidence="5 7" id="KW-0687">Ribonucleoprotein</keyword>
<dbReference type="InterPro" id="IPR005484">
    <property type="entry name" value="Ribosomal_uL18_bac/plant/anim"/>
</dbReference>
<evidence type="ECO:0000256" key="4">
    <source>
        <dbReference type="ARBA" id="ARBA00022980"/>
    </source>
</evidence>
<name>A0A2M6T0E6_9BACT</name>
<dbReference type="CDD" id="cd00432">
    <property type="entry name" value="Ribosomal_L18_L5e"/>
    <property type="match status" value="1"/>
</dbReference>
<evidence type="ECO:0000313" key="8">
    <source>
        <dbReference type="EMBL" id="PIS38707.1"/>
    </source>
</evidence>
<evidence type="ECO:0000256" key="2">
    <source>
        <dbReference type="ARBA" id="ARBA00022730"/>
    </source>
</evidence>
<proteinExistence type="inferred from homology"/>